<gene>
    <name evidence="1" type="ORF">GCM10025855_38140</name>
</gene>
<organism evidence="1 2">
    <name type="scientific">Shewanella glacialipiscicola</name>
    <dbReference type="NCBI Taxonomy" id="614069"/>
    <lineage>
        <taxon>Bacteria</taxon>
        <taxon>Pseudomonadati</taxon>
        <taxon>Pseudomonadota</taxon>
        <taxon>Gammaproteobacteria</taxon>
        <taxon>Alteromonadales</taxon>
        <taxon>Shewanellaceae</taxon>
        <taxon>Shewanella</taxon>
    </lineage>
</organism>
<accession>A0ABQ6J836</accession>
<dbReference type="Proteomes" id="UP001157046">
    <property type="component" value="Unassembled WGS sequence"/>
</dbReference>
<sequence length="55" mass="6530">MRARAWFKVQSEASTMSEKEKLLKVNNFFNLFNFVDDIKLWGNQIIGQHQWSLLA</sequence>
<keyword evidence="2" id="KW-1185">Reference proteome</keyword>
<dbReference type="Gene3D" id="3.10.620.30">
    <property type="match status" value="1"/>
</dbReference>
<evidence type="ECO:0000313" key="1">
    <source>
        <dbReference type="EMBL" id="GMA84281.1"/>
    </source>
</evidence>
<proteinExistence type="predicted"/>
<reference evidence="2" key="1">
    <citation type="journal article" date="2019" name="Int. J. Syst. Evol. Microbiol.">
        <title>The Global Catalogue of Microorganisms (GCM) 10K type strain sequencing project: providing services to taxonomists for standard genome sequencing and annotation.</title>
        <authorList>
            <consortium name="The Broad Institute Genomics Platform"/>
            <consortium name="The Broad Institute Genome Sequencing Center for Infectious Disease"/>
            <person name="Wu L."/>
            <person name="Ma J."/>
        </authorList>
    </citation>
    <scope>NUCLEOTIDE SEQUENCE [LARGE SCALE GENOMIC DNA]</scope>
    <source>
        <strain evidence="2">NBRC 102030</strain>
    </source>
</reference>
<comment type="caution">
    <text evidence="1">The sequence shown here is derived from an EMBL/GenBank/DDBJ whole genome shotgun (WGS) entry which is preliminary data.</text>
</comment>
<evidence type="ECO:0000313" key="2">
    <source>
        <dbReference type="Proteomes" id="UP001157046"/>
    </source>
</evidence>
<protein>
    <submittedName>
        <fullName evidence="1">Uncharacterized protein</fullName>
    </submittedName>
</protein>
<name>A0ABQ6J836_9GAMM</name>
<dbReference type="EMBL" id="BSUY01000001">
    <property type="protein sequence ID" value="GMA84281.1"/>
    <property type="molecule type" value="Genomic_DNA"/>
</dbReference>